<dbReference type="AlphaFoldDB" id="A0A9X0U345"/>
<evidence type="ECO:0000313" key="2">
    <source>
        <dbReference type="Proteomes" id="UP000535182"/>
    </source>
</evidence>
<keyword evidence="2" id="KW-1185">Reference proteome</keyword>
<gene>
    <name evidence="1" type="ORF">HDF14_001529</name>
</gene>
<name>A0A9X0U345_9BACT</name>
<evidence type="ECO:0000313" key="1">
    <source>
        <dbReference type="EMBL" id="MBB5327923.1"/>
    </source>
</evidence>
<protein>
    <submittedName>
        <fullName evidence="1">Uncharacterized protein</fullName>
    </submittedName>
</protein>
<proteinExistence type="predicted"/>
<dbReference type="Proteomes" id="UP000535182">
    <property type="component" value="Unassembled WGS sequence"/>
</dbReference>
<comment type="caution">
    <text evidence="1">The sequence shown here is derived from an EMBL/GenBank/DDBJ whole genome shotgun (WGS) entry which is preliminary data.</text>
</comment>
<sequence>MSCTKTCPSKGIHGRSERRLIRIAERSTVRLLIGQAVDQIHKVSSDLGGSERTLAKANEEIDAIALAIESNVSWTSPRFTLASQNKMPALSKNHSWKRTLWVS</sequence>
<accession>A0A9X0U345</accession>
<dbReference type="EMBL" id="JACHEB010000003">
    <property type="protein sequence ID" value="MBB5327923.1"/>
    <property type="molecule type" value="Genomic_DNA"/>
</dbReference>
<reference evidence="1 2" key="1">
    <citation type="submission" date="2020-08" db="EMBL/GenBank/DDBJ databases">
        <title>Genomic Encyclopedia of Type Strains, Phase IV (KMG-V): Genome sequencing to study the core and pangenomes of soil and plant-associated prokaryotes.</title>
        <authorList>
            <person name="Whitman W."/>
        </authorList>
    </citation>
    <scope>NUCLEOTIDE SEQUENCE [LARGE SCALE GENOMIC DNA]</scope>
    <source>
        <strain evidence="1 2">X5P2</strain>
    </source>
</reference>
<organism evidence="1 2">
    <name type="scientific">Tunturiibacter gelidiferens</name>
    <dbReference type="NCBI Taxonomy" id="3069689"/>
    <lineage>
        <taxon>Bacteria</taxon>
        <taxon>Pseudomonadati</taxon>
        <taxon>Acidobacteriota</taxon>
        <taxon>Terriglobia</taxon>
        <taxon>Terriglobales</taxon>
        <taxon>Acidobacteriaceae</taxon>
        <taxon>Tunturiibacter</taxon>
    </lineage>
</organism>
<dbReference type="RefSeq" id="WP_221304591.1">
    <property type="nucleotide sequence ID" value="NZ_JACHEB010000003.1"/>
</dbReference>